<accession>A0AAV9KSS1</accession>
<comment type="caution">
    <text evidence="2">The sequence shown here is derived from an EMBL/GenBank/DDBJ whole genome shotgun (WGS) entry which is preliminary data.</text>
</comment>
<feature type="compositionally biased region" description="Pro residues" evidence="1">
    <location>
        <begin position="121"/>
        <end position="136"/>
    </location>
</feature>
<feature type="compositionally biased region" description="Polar residues" evidence="1">
    <location>
        <begin position="95"/>
        <end position="118"/>
    </location>
</feature>
<proteinExistence type="predicted"/>
<evidence type="ECO:0000313" key="3">
    <source>
        <dbReference type="Proteomes" id="UP001311915"/>
    </source>
</evidence>
<dbReference type="EMBL" id="JAWPEI010000009">
    <property type="protein sequence ID" value="KAK4716467.1"/>
    <property type="molecule type" value="Genomic_DNA"/>
</dbReference>
<sequence length="136" mass="15553">MVLYYWWFLIPYLKNRFLIKLKGGENIFRLGFEIFIHKGFTLNYFPVSTTPEFGEAPTTQKPIVPLFLSPLCLQNPFHFPFPIFSGENSNQISTSRASFNTASGNHCSDQLHSPLSRTKPSLPPVKQPPKPLFTSF</sequence>
<gene>
    <name evidence="2" type="ORF">R3W88_014805</name>
</gene>
<evidence type="ECO:0000256" key="1">
    <source>
        <dbReference type="SAM" id="MobiDB-lite"/>
    </source>
</evidence>
<evidence type="ECO:0000313" key="2">
    <source>
        <dbReference type="EMBL" id="KAK4716467.1"/>
    </source>
</evidence>
<protein>
    <submittedName>
        <fullName evidence="2">Uncharacterized protein</fullName>
    </submittedName>
</protein>
<feature type="region of interest" description="Disordered" evidence="1">
    <location>
        <begin position="95"/>
        <end position="136"/>
    </location>
</feature>
<dbReference type="AlphaFoldDB" id="A0AAV9KSS1"/>
<keyword evidence="3" id="KW-1185">Reference proteome</keyword>
<reference evidence="2 3" key="1">
    <citation type="submission" date="2023-10" db="EMBL/GenBank/DDBJ databases">
        <title>Genome-Wide Identification Analysis in wild type Solanum Pinnatisectum Reveals Some Genes Defensing Phytophthora Infestans.</title>
        <authorList>
            <person name="Sun C."/>
        </authorList>
    </citation>
    <scope>NUCLEOTIDE SEQUENCE [LARGE SCALE GENOMIC DNA]</scope>
    <source>
        <strain evidence="2">LQN</strain>
        <tissue evidence="2">Leaf</tissue>
    </source>
</reference>
<organism evidence="2 3">
    <name type="scientific">Solanum pinnatisectum</name>
    <name type="common">tansyleaf nightshade</name>
    <dbReference type="NCBI Taxonomy" id="50273"/>
    <lineage>
        <taxon>Eukaryota</taxon>
        <taxon>Viridiplantae</taxon>
        <taxon>Streptophyta</taxon>
        <taxon>Embryophyta</taxon>
        <taxon>Tracheophyta</taxon>
        <taxon>Spermatophyta</taxon>
        <taxon>Magnoliopsida</taxon>
        <taxon>eudicotyledons</taxon>
        <taxon>Gunneridae</taxon>
        <taxon>Pentapetalae</taxon>
        <taxon>asterids</taxon>
        <taxon>lamiids</taxon>
        <taxon>Solanales</taxon>
        <taxon>Solanaceae</taxon>
        <taxon>Solanoideae</taxon>
        <taxon>Solaneae</taxon>
        <taxon>Solanum</taxon>
    </lineage>
</organism>
<dbReference type="Proteomes" id="UP001311915">
    <property type="component" value="Unassembled WGS sequence"/>
</dbReference>
<name>A0AAV9KSS1_9SOLN</name>